<sequence length="54" mass="6172">MLGRGRTGTMLACYLCKEENLDAGDAILKTRQLRPASIETRQQEQAVMRFCQRL</sequence>
<keyword evidence="1" id="KW-0378">Hydrolase</keyword>
<comment type="caution">
    <text evidence="3">The sequence shown here is derived from an EMBL/GenBank/DDBJ whole genome shotgun (WGS) entry which is preliminary data.</text>
</comment>
<protein>
    <submittedName>
        <fullName evidence="3">DUS23 phosphatase</fullName>
    </submittedName>
</protein>
<feature type="domain" description="Tyrosine specific protein phosphatases" evidence="2">
    <location>
        <begin position="1"/>
        <end position="45"/>
    </location>
</feature>
<keyword evidence="4" id="KW-1185">Reference proteome</keyword>
<feature type="non-terminal residue" evidence="3">
    <location>
        <position position="1"/>
    </location>
</feature>
<evidence type="ECO:0000313" key="3">
    <source>
        <dbReference type="EMBL" id="NXU12698.1"/>
    </source>
</evidence>
<dbReference type="Pfam" id="PF22784">
    <property type="entry name" value="PTP-SAK"/>
    <property type="match status" value="1"/>
</dbReference>
<organism evidence="3 4">
    <name type="scientific">Pardalotus punctatus</name>
    <name type="common">spotted pardalote</name>
    <dbReference type="NCBI Taxonomy" id="254575"/>
    <lineage>
        <taxon>Eukaryota</taxon>
        <taxon>Metazoa</taxon>
        <taxon>Chordata</taxon>
        <taxon>Craniata</taxon>
        <taxon>Vertebrata</taxon>
        <taxon>Euteleostomi</taxon>
        <taxon>Archelosauria</taxon>
        <taxon>Archosauria</taxon>
        <taxon>Dinosauria</taxon>
        <taxon>Saurischia</taxon>
        <taxon>Theropoda</taxon>
        <taxon>Coelurosauria</taxon>
        <taxon>Aves</taxon>
        <taxon>Neognathae</taxon>
        <taxon>Neoaves</taxon>
        <taxon>Telluraves</taxon>
        <taxon>Australaves</taxon>
        <taxon>Passeriformes</taxon>
        <taxon>Meliphagoidea</taxon>
        <taxon>Pardalotidae</taxon>
        <taxon>Pardalotus</taxon>
    </lineage>
</organism>
<evidence type="ECO:0000259" key="2">
    <source>
        <dbReference type="PROSITE" id="PS50056"/>
    </source>
</evidence>
<dbReference type="AlphaFoldDB" id="A0A7L3I6F5"/>
<feature type="non-terminal residue" evidence="3">
    <location>
        <position position="54"/>
    </location>
</feature>
<proteinExistence type="predicted"/>
<dbReference type="SUPFAM" id="SSF52799">
    <property type="entry name" value="(Phosphotyrosine protein) phosphatases II"/>
    <property type="match status" value="1"/>
</dbReference>
<dbReference type="EMBL" id="VZTX01012052">
    <property type="protein sequence ID" value="NXU12698.1"/>
    <property type="molecule type" value="Genomic_DNA"/>
</dbReference>
<dbReference type="InterPro" id="IPR057023">
    <property type="entry name" value="PTP-SAK"/>
</dbReference>
<dbReference type="Gene3D" id="3.90.190.10">
    <property type="entry name" value="Protein tyrosine phosphatase superfamily"/>
    <property type="match status" value="1"/>
</dbReference>
<evidence type="ECO:0000313" key="4">
    <source>
        <dbReference type="Proteomes" id="UP000570592"/>
    </source>
</evidence>
<name>A0A7L3I6F5_9PASS</name>
<dbReference type="InterPro" id="IPR000387">
    <property type="entry name" value="Tyr_Pase_dom"/>
</dbReference>
<dbReference type="Proteomes" id="UP000570592">
    <property type="component" value="Unassembled WGS sequence"/>
</dbReference>
<dbReference type="InterPro" id="IPR050561">
    <property type="entry name" value="PTP"/>
</dbReference>
<gene>
    <name evidence="3" type="primary">Dusp23</name>
    <name evidence="3" type="ORF">PARPUN_R14773</name>
</gene>
<reference evidence="3 4" key="1">
    <citation type="submission" date="2019-09" db="EMBL/GenBank/DDBJ databases">
        <title>Bird 10,000 Genomes (B10K) Project - Family phase.</title>
        <authorList>
            <person name="Zhang G."/>
        </authorList>
    </citation>
    <scope>NUCLEOTIDE SEQUENCE [LARGE SCALE GENOMIC DNA]</scope>
    <source>
        <strain evidence="3">B10K-DU-029-51</strain>
    </source>
</reference>
<dbReference type="PROSITE" id="PS50056">
    <property type="entry name" value="TYR_PHOSPHATASE_2"/>
    <property type="match status" value="1"/>
</dbReference>
<evidence type="ECO:0000256" key="1">
    <source>
        <dbReference type="ARBA" id="ARBA00022801"/>
    </source>
</evidence>
<dbReference type="PANTHER" id="PTHR23339">
    <property type="entry name" value="TYROSINE SPECIFIC PROTEIN PHOSPHATASE AND DUAL SPECIFICITY PROTEIN PHOSPHATASE"/>
    <property type="match status" value="1"/>
</dbReference>
<dbReference type="InterPro" id="IPR029021">
    <property type="entry name" value="Prot-tyrosine_phosphatase-like"/>
</dbReference>
<dbReference type="GO" id="GO:0016791">
    <property type="term" value="F:phosphatase activity"/>
    <property type="evidence" value="ECO:0007669"/>
    <property type="project" value="UniProtKB-ARBA"/>
</dbReference>
<accession>A0A7L3I6F5</accession>